<name>A0A6J7WJG3_9CAUD</name>
<feature type="compositionally biased region" description="Polar residues" evidence="1">
    <location>
        <begin position="1"/>
        <end position="12"/>
    </location>
</feature>
<evidence type="ECO:0000256" key="1">
    <source>
        <dbReference type="SAM" id="MobiDB-lite"/>
    </source>
</evidence>
<gene>
    <name evidence="2" type="ORF">UFOVP185_37</name>
</gene>
<proteinExistence type="predicted"/>
<feature type="region of interest" description="Disordered" evidence="1">
    <location>
        <begin position="1"/>
        <end position="42"/>
    </location>
</feature>
<protein>
    <submittedName>
        <fullName evidence="2">Uncharacterized protein</fullName>
    </submittedName>
</protein>
<sequence length="42" mass="4633">MAKGKATSNNKISFGKKKSKPNGQKSWGPKDQKPKKYLGQGR</sequence>
<dbReference type="EMBL" id="LR798242">
    <property type="protein sequence ID" value="CAB5214227.1"/>
    <property type="molecule type" value="Genomic_DNA"/>
</dbReference>
<organism evidence="2">
    <name type="scientific">uncultured Caudovirales phage</name>
    <dbReference type="NCBI Taxonomy" id="2100421"/>
    <lineage>
        <taxon>Viruses</taxon>
        <taxon>Duplodnaviria</taxon>
        <taxon>Heunggongvirae</taxon>
        <taxon>Uroviricota</taxon>
        <taxon>Caudoviricetes</taxon>
        <taxon>Peduoviridae</taxon>
        <taxon>Maltschvirus</taxon>
        <taxon>Maltschvirus maltsch</taxon>
    </lineage>
</organism>
<accession>A0A6J7WJG3</accession>
<reference evidence="2" key="1">
    <citation type="submission" date="2020-05" db="EMBL/GenBank/DDBJ databases">
        <authorList>
            <person name="Chiriac C."/>
            <person name="Salcher M."/>
            <person name="Ghai R."/>
            <person name="Kavagutti S V."/>
        </authorList>
    </citation>
    <scope>NUCLEOTIDE SEQUENCE</scope>
</reference>
<evidence type="ECO:0000313" key="2">
    <source>
        <dbReference type="EMBL" id="CAB5214227.1"/>
    </source>
</evidence>